<comment type="caution">
    <text evidence="9">The sequence shown here is derived from an EMBL/GenBank/DDBJ whole genome shotgun (WGS) entry which is preliminary data.</text>
</comment>
<evidence type="ECO:0000256" key="6">
    <source>
        <dbReference type="RuleBase" id="RU004355"/>
    </source>
</evidence>
<dbReference type="GO" id="GO:0009318">
    <property type="term" value="C:exodeoxyribonuclease VII complex"/>
    <property type="evidence" value="ECO:0007669"/>
    <property type="project" value="UniProtKB-UniRule"/>
</dbReference>
<evidence type="ECO:0000256" key="4">
    <source>
        <dbReference type="ARBA" id="ARBA00022839"/>
    </source>
</evidence>
<keyword evidence="3 5" id="KW-0378">Hydrolase</keyword>
<feature type="domain" description="Exonuclease VII large subunit C-terminal" evidence="7">
    <location>
        <begin position="124"/>
        <end position="295"/>
    </location>
</feature>
<evidence type="ECO:0000259" key="7">
    <source>
        <dbReference type="Pfam" id="PF02601"/>
    </source>
</evidence>
<dbReference type="Pfam" id="PF13742">
    <property type="entry name" value="tRNA_anti_2"/>
    <property type="match status" value="1"/>
</dbReference>
<name>A0A9D2ME02_9FIRM</name>
<dbReference type="HAMAP" id="MF_00378">
    <property type="entry name" value="Exonuc_7_L"/>
    <property type="match status" value="1"/>
</dbReference>
<dbReference type="GO" id="GO:0005737">
    <property type="term" value="C:cytoplasm"/>
    <property type="evidence" value="ECO:0007669"/>
    <property type="project" value="UniProtKB-SubCell"/>
</dbReference>
<evidence type="ECO:0000256" key="3">
    <source>
        <dbReference type="ARBA" id="ARBA00022801"/>
    </source>
</evidence>
<dbReference type="CDD" id="cd04489">
    <property type="entry name" value="ExoVII_LU_OBF"/>
    <property type="match status" value="1"/>
</dbReference>
<dbReference type="Pfam" id="PF02601">
    <property type="entry name" value="Exonuc_VII_L"/>
    <property type="match status" value="1"/>
</dbReference>
<reference evidence="9" key="1">
    <citation type="journal article" date="2021" name="PeerJ">
        <title>Extensive microbial diversity within the chicken gut microbiome revealed by metagenomics and culture.</title>
        <authorList>
            <person name="Gilroy R."/>
            <person name="Ravi A."/>
            <person name="Getino M."/>
            <person name="Pursley I."/>
            <person name="Horton D.L."/>
            <person name="Alikhan N.F."/>
            <person name="Baker D."/>
            <person name="Gharbi K."/>
            <person name="Hall N."/>
            <person name="Watson M."/>
            <person name="Adriaenssens E.M."/>
            <person name="Foster-Nyarko E."/>
            <person name="Jarju S."/>
            <person name="Secka A."/>
            <person name="Antonio M."/>
            <person name="Oren A."/>
            <person name="Chaudhuri R.R."/>
            <person name="La Ragione R."/>
            <person name="Hildebrand F."/>
            <person name="Pallen M.J."/>
        </authorList>
    </citation>
    <scope>NUCLEOTIDE SEQUENCE</scope>
    <source>
        <strain evidence="9">ChiHjej9B8-13557</strain>
    </source>
</reference>
<evidence type="ECO:0000313" key="10">
    <source>
        <dbReference type="Proteomes" id="UP000824211"/>
    </source>
</evidence>
<organism evidence="9 10">
    <name type="scientific">Candidatus Faecalibacterium faecipullorum</name>
    <dbReference type="NCBI Taxonomy" id="2838578"/>
    <lineage>
        <taxon>Bacteria</taxon>
        <taxon>Bacillati</taxon>
        <taxon>Bacillota</taxon>
        <taxon>Clostridia</taxon>
        <taxon>Eubacteriales</taxon>
        <taxon>Oscillospiraceae</taxon>
        <taxon>Faecalibacterium</taxon>
    </lineage>
</organism>
<reference evidence="9" key="2">
    <citation type="submission" date="2021-04" db="EMBL/GenBank/DDBJ databases">
        <authorList>
            <person name="Gilroy R."/>
        </authorList>
    </citation>
    <scope>NUCLEOTIDE SEQUENCE</scope>
    <source>
        <strain evidence="9">ChiHjej9B8-13557</strain>
    </source>
</reference>
<dbReference type="PANTHER" id="PTHR30008:SF0">
    <property type="entry name" value="EXODEOXYRIBONUCLEASE 7 LARGE SUBUNIT"/>
    <property type="match status" value="1"/>
</dbReference>
<dbReference type="GO" id="GO:0003676">
    <property type="term" value="F:nucleic acid binding"/>
    <property type="evidence" value="ECO:0007669"/>
    <property type="project" value="InterPro"/>
</dbReference>
<evidence type="ECO:0000256" key="1">
    <source>
        <dbReference type="ARBA" id="ARBA00022490"/>
    </source>
</evidence>
<gene>
    <name evidence="5 9" type="primary">xseA</name>
    <name evidence="9" type="ORF">H9771_02090</name>
</gene>
<dbReference type="EMBL" id="DWXX01000040">
    <property type="protein sequence ID" value="HJB58444.1"/>
    <property type="molecule type" value="Genomic_DNA"/>
</dbReference>
<evidence type="ECO:0000256" key="2">
    <source>
        <dbReference type="ARBA" id="ARBA00022722"/>
    </source>
</evidence>
<keyword evidence="1 5" id="KW-0963">Cytoplasm</keyword>
<sequence>MAEVISVTALNRYVKALLDGSDLLYDLALRGEVANFVRNAKSGHCYFTLRDSQSSVKAVMFRAEAQRLAFRPEEGMRVVVRCRVSLYEPSGSYQVYVNAMFPDGVGEAQLALEQLKAKLEAEGLFAPEHKKPLPAYPQKIGLVTSRTGAALQDIRNVVGRRWPAARLILCPVTVQGFEAAGEVAAAIARLDRLGVDEIIVARGGGSREDLWVFNAEVIARAAYRCKTPLISAIGHEIDYTILDFVADCRAPTPSAAAELAVPDREALRQKVRQIWETMRDDMQNRRERCYDQCANCAGVLAAGLPRQPLHSGRERLAALRAEAQAAPRACWQEKRRQLAHGAALAASLSPYRVLARGYAMVAGPDGRVRQAGQLRAGENIQLIAAHRRARCLVTAVEETDESTQDI</sequence>
<dbReference type="GO" id="GO:0006308">
    <property type="term" value="P:DNA catabolic process"/>
    <property type="evidence" value="ECO:0007669"/>
    <property type="project" value="UniProtKB-UniRule"/>
</dbReference>
<dbReference type="EC" id="3.1.11.6" evidence="5"/>
<accession>A0A9D2ME02</accession>
<proteinExistence type="inferred from homology"/>
<evidence type="ECO:0000313" key="9">
    <source>
        <dbReference type="EMBL" id="HJB58444.1"/>
    </source>
</evidence>
<keyword evidence="2 5" id="KW-0540">Nuclease</keyword>
<protein>
    <recommendedName>
        <fullName evidence="5">Exodeoxyribonuclease 7 large subunit</fullName>
        <ecNumber evidence="5">3.1.11.6</ecNumber>
    </recommendedName>
    <alternativeName>
        <fullName evidence="5">Exodeoxyribonuclease VII large subunit</fullName>
        <shortName evidence="5">Exonuclease VII large subunit</shortName>
    </alternativeName>
</protein>
<evidence type="ECO:0000256" key="5">
    <source>
        <dbReference type="HAMAP-Rule" id="MF_00378"/>
    </source>
</evidence>
<dbReference type="InterPro" id="IPR003753">
    <property type="entry name" value="Exonuc_VII_L"/>
</dbReference>
<keyword evidence="4 5" id="KW-0269">Exonuclease</keyword>
<feature type="domain" description="OB-fold nucleic acid binding" evidence="8">
    <location>
        <begin position="5"/>
        <end position="100"/>
    </location>
</feature>
<comment type="catalytic activity">
    <reaction evidence="5 6">
        <text>Exonucleolytic cleavage in either 5'- to 3'- or 3'- to 5'-direction to yield nucleoside 5'-phosphates.</text>
        <dbReference type="EC" id="3.1.11.6"/>
    </reaction>
</comment>
<dbReference type="NCBIfam" id="TIGR00237">
    <property type="entry name" value="xseA"/>
    <property type="match status" value="1"/>
</dbReference>
<comment type="similarity">
    <text evidence="5 6">Belongs to the XseA family.</text>
</comment>
<comment type="subcellular location">
    <subcellularLocation>
        <location evidence="5 6">Cytoplasm</location>
    </subcellularLocation>
</comment>
<dbReference type="PANTHER" id="PTHR30008">
    <property type="entry name" value="EXODEOXYRIBONUCLEASE 7 LARGE SUBUNIT"/>
    <property type="match status" value="1"/>
</dbReference>
<dbReference type="InterPro" id="IPR020579">
    <property type="entry name" value="Exonuc_VII_lsu_C"/>
</dbReference>
<dbReference type="InterPro" id="IPR025824">
    <property type="entry name" value="OB-fold_nuc-bd_dom"/>
</dbReference>
<dbReference type="AlphaFoldDB" id="A0A9D2ME02"/>
<comment type="subunit">
    <text evidence="5">Heterooligomer composed of large and small subunits.</text>
</comment>
<comment type="function">
    <text evidence="5">Bidirectionally degrades single-stranded DNA into large acid-insoluble oligonucleotides, which are then degraded further into small acid-soluble oligonucleotides.</text>
</comment>
<dbReference type="GO" id="GO:0008855">
    <property type="term" value="F:exodeoxyribonuclease VII activity"/>
    <property type="evidence" value="ECO:0007669"/>
    <property type="project" value="UniProtKB-UniRule"/>
</dbReference>
<dbReference type="Proteomes" id="UP000824211">
    <property type="component" value="Unassembled WGS sequence"/>
</dbReference>
<evidence type="ECO:0000259" key="8">
    <source>
        <dbReference type="Pfam" id="PF13742"/>
    </source>
</evidence>